<dbReference type="PANTHER" id="PTHR47963:SF8">
    <property type="entry name" value="ATP-DEPENDENT RNA HELICASE DEAD"/>
    <property type="match status" value="1"/>
</dbReference>
<dbReference type="InterPro" id="IPR000629">
    <property type="entry name" value="RNA-helicase_DEAD-box_CS"/>
</dbReference>
<dbReference type="SMART" id="SM00487">
    <property type="entry name" value="DEXDc"/>
    <property type="match status" value="1"/>
</dbReference>
<dbReference type="GO" id="GO:0016787">
    <property type="term" value="F:hydrolase activity"/>
    <property type="evidence" value="ECO:0007669"/>
    <property type="project" value="UniProtKB-KW"/>
</dbReference>
<dbReference type="GO" id="GO:0005829">
    <property type="term" value="C:cytosol"/>
    <property type="evidence" value="ECO:0007669"/>
    <property type="project" value="TreeGrafter"/>
</dbReference>
<accession>A0AAE3MNM5</accession>
<dbReference type="Pfam" id="PF03880">
    <property type="entry name" value="DbpA"/>
    <property type="match status" value="1"/>
</dbReference>
<proteinExistence type="inferred from homology"/>
<evidence type="ECO:0000256" key="3">
    <source>
        <dbReference type="ARBA" id="ARBA00022801"/>
    </source>
</evidence>
<dbReference type="CDD" id="cd18787">
    <property type="entry name" value="SF2_C_DEAD"/>
    <property type="match status" value="1"/>
</dbReference>
<dbReference type="GO" id="GO:0005840">
    <property type="term" value="C:ribosome"/>
    <property type="evidence" value="ECO:0007669"/>
    <property type="project" value="TreeGrafter"/>
</dbReference>
<evidence type="ECO:0000256" key="6">
    <source>
        <dbReference type="PROSITE-ProRule" id="PRU00552"/>
    </source>
</evidence>
<dbReference type="InterPro" id="IPR014001">
    <property type="entry name" value="Helicase_ATP-bd"/>
</dbReference>
<dbReference type="Gene3D" id="3.30.70.330">
    <property type="match status" value="1"/>
</dbReference>
<dbReference type="GO" id="GO:0003724">
    <property type="term" value="F:RNA helicase activity"/>
    <property type="evidence" value="ECO:0007669"/>
    <property type="project" value="UniProtKB-EC"/>
</dbReference>
<dbReference type="PROSITE" id="PS51195">
    <property type="entry name" value="Q_MOTIF"/>
    <property type="match status" value="1"/>
</dbReference>
<evidence type="ECO:0000313" key="12">
    <source>
        <dbReference type="EMBL" id="MCX2720204.1"/>
    </source>
</evidence>
<evidence type="ECO:0000256" key="7">
    <source>
        <dbReference type="RuleBase" id="RU000492"/>
    </source>
</evidence>
<gene>
    <name evidence="12" type="ORF">OO016_11380</name>
</gene>
<sequence>MNKFENLGLEQPILQAVEDLGFKKPSEVQAKCIPVLLESETDLVALAQTGTGKTAAFGFPLIQKIAEESRTTQAVILSPTRELCLQITNELQAYSKYVPGLNIVAVYGGASINEQAKQLKKGAQIVVATPGRIKDMIGRGLVNISRVDYCILDEADEMLNMGFYEDIRDILSGTPEEKSTWLFSATMPNSVAQIAKKFMQNPVEITVGERNVGAQTVMHEYYTVSGRDRYPALKRLADANPDIFSVVFCRTKRDTQRVAEKLIEDGYNAGALHGDLSQNQRDLVMGAFRKNQIQMLVATDVAARGIDVEDITHVINYQLPDEIETYTHRSGRTGRAGKSGVSMVILTRSELRRISAIEKKIGQKFVAKKLPTGMEICEIQLYHLASKIKNTEIDEAINPYLPAIYDVLEGLDRETLVKKMVAVEFSRFHAYYSKSKDLNTTEVTPNGDKGSTRYFINIGERDGYDWKSLKDFLKEALDLERDDIYKVDVKDSFSFFNTDDSIKDVVTGVLRNYKSGGRTINAEIATNAESSGRRKKRSKGGKTKSDSRKKQGAAARSKKGKGHRGKRRSGYF</sequence>
<dbReference type="InterPro" id="IPR012677">
    <property type="entry name" value="Nucleotide-bd_a/b_plait_sf"/>
</dbReference>
<comment type="similarity">
    <text evidence="7">Belongs to the DEAD box helicase family.</text>
</comment>
<dbReference type="PANTHER" id="PTHR47963">
    <property type="entry name" value="DEAD-BOX ATP-DEPENDENT RNA HELICASE 47, MITOCHONDRIAL"/>
    <property type="match status" value="1"/>
</dbReference>
<evidence type="ECO:0000256" key="4">
    <source>
        <dbReference type="ARBA" id="ARBA00022806"/>
    </source>
</evidence>
<dbReference type="SMART" id="SM00490">
    <property type="entry name" value="HELICc"/>
    <property type="match status" value="1"/>
</dbReference>
<dbReference type="AlphaFoldDB" id="A0AAE3MNM5"/>
<dbReference type="InterPro" id="IPR011545">
    <property type="entry name" value="DEAD/DEAH_box_helicase_dom"/>
</dbReference>
<keyword evidence="13" id="KW-1185">Reference proteome</keyword>
<dbReference type="InterPro" id="IPR027417">
    <property type="entry name" value="P-loop_NTPase"/>
</dbReference>
<dbReference type="InterPro" id="IPR014014">
    <property type="entry name" value="RNA_helicase_DEAD_Q_motif"/>
</dbReference>
<feature type="compositionally biased region" description="Basic residues" evidence="8">
    <location>
        <begin position="556"/>
        <end position="572"/>
    </location>
</feature>
<dbReference type="InterPro" id="IPR005580">
    <property type="entry name" value="DbpA/CsdA_RNA-bd_dom"/>
</dbReference>
<dbReference type="EC" id="3.6.4.13" evidence="1"/>
<dbReference type="Pfam" id="PF00271">
    <property type="entry name" value="Helicase_C"/>
    <property type="match status" value="1"/>
</dbReference>
<evidence type="ECO:0000256" key="1">
    <source>
        <dbReference type="ARBA" id="ARBA00012552"/>
    </source>
</evidence>
<dbReference type="GO" id="GO:0005524">
    <property type="term" value="F:ATP binding"/>
    <property type="evidence" value="ECO:0007669"/>
    <property type="project" value="UniProtKB-KW"/>
</dbReference>
<dbReference type="GO" id="GO:0033592">
    <property type="term" value="F:RNA strand annealing activity"/>
    <property type="evidence" value="ECO:0007669"/>
    <property type="project" value="TreeGrafter"/>
</dbReference>
<dbReference type="CDD" id="cd12252">
    <property type="entry name" value="RRM_DbpA"/>
    <property type="match status" value="1"/>
</dbReference>
<reference evidence="12" key="1">
    <citation type="submission" date="2022-11" db="EMBL/GenBank/DDBJ databases">
        <title>The characterization of three novel Bacteroidetes species and genomic analysis of their roles in tidal elemental geochemical cycles.</title>
        <authorList>
            <person name="Ma K.-J."/>
        </authorList>
    </citation>
    <scope>NUCLEOTIDE SEQUENCE</scope>
    <source>
        <strain evidence="12">M415</strain>
    </source>
</reference>
<evidence type="ECO:0000256" key="8">
    <source>
        <dbReference type="SAM" id="MobiDB-lite"/>
    </source>
</evidence>
<dbReference type="GO" id="GO:0009409">
    <property type="term" value="P:response to cold"/>
    <property type="evidence" value="ECO:0007669"/>
    <property type="project" value="TreeGrafter"/>
</dbReference>
<feature type="domain" description="Helicase ATP-binding" evidence="9">
    <location>
        <begin position="34"/>
        <end position="205"/>
    </location>
</feature>
<keyword evidence="5 7" id="KW-0067">ATP-binding</keyword>
<evidence type="ECO:0000313" key="13">
    <source>
        <dbReference type="Proteomes" id="UP001207116"/>
    </source>
</evidence>
<keyword evidence="3 7" id="KW-0378">Hydrolase</keyword>
<evidence type="ECO:0000256" key="5">
    <source>
        <dbReference type="ARBA" id="ARBA00022840"/>
    </source>
</evidence>
<dbReference type="CDD" id="cd00268">
    <property type="entry name" value="DEADc"/>
    <property type="match status" value="1"/>
</dbReference>
<evidence type="ECO:0000256" key="2">
    <source>
        <dbReference type="ARBA" id="ARBA00022741"/>
    </source>
</evidence>
<dbReference type="Pfam" id="PF00270">
    <property type="entry name" value="DEAD"/>
    <property type="match status" value="1"/>
</dbReference>
<name>A0AAE3MNM5_9FLAO</name>
<dbReference type="InterPro" id="IPR044742">
    <property type="entry name" value="DEAD/DEAH_RhlB"/>
</dbReference>
<feature type="region of interest" description="Disordered" evidence="8">
    <location>
        <begin position="526"/>
        <end position="572"/>
    </location>
</feature>
<dbReference type="PROSITE" id="PS00039">
    <property type="entry name" value="DEAD_ATP_HELICASE"/>
    <property type="match status" value="1"/>
</dbReference>
<dbReference type="PROSITE" id="PS51192">
    <property type="entry name" value="HELICASE_ATP_BIND_1"/>
    <property type="match status" value="1"/>
</dbReference>
<dbReference type="RefSeq" id="WP_266013952.1">
    <property type="nucleotide sequence ID" value="NZ_JAPFQP010000004.1"/>
</dbReference>
<feature type="domain" description="DEAD-box RNA helicase Q" evidence="11">
    <location>
        <begin position="2"/>
        <end position="30"/>
    </location>
</feature>
<dbReference type="Proteomes" id="UP001207116">
    <property type="component" value="Unassembled WGS sequence"/>
</dbReference>
<keyword evidence="4 7" id="KW-0347">Helicase</keyword>
<evidence type="ECO:0000259" key="9">
    <source>
        <dbReference type="PROSITE" id="PS51192"/>
    </source>
</evidence>
<evidence type="ECO:0000259" key="11">
    <source>
        <dbReference type="PROSITE" id="PS51195"/>
    </source>
</evidence>
<dbReference type="EMBL" id="JAPFQP010000004">
    <property type="protein sequence ID" value="MCX2720204.1"/>
    <property type="molecule type" value="Genomic_DNA"/>
</dbReference>
<dbReference type="InterPro" id="IPR050547">
    <property type="entry name" value="DEAD_box_RNA_helicases"/>
</dbReference>
<dbReference type="PROSITE" id="PS51194">
    <property type="entry name" value="HELICASE_CTER"/>
    <property type="match status" value="1"/>
</dbReference>
<dbReference type="SUPFAM" id="SSF52540">
    <property type="entry name" value="P-loop containing nucleoside triphosphate hydrolases"/>
    <property type="match status" value="1"/>
</dbReference>
<keyword evidence="2 7" id="KW-0547">Nucleotide-binding</keyword>
<feature type="short sequence motif" description="Q motif" evidence="6">
    <location>
        <begin position="2"/>
        <end position="30"/>
    </location>
</feature>
<protein>
    <recommendedName>
        <fullName evidence="1">RNA helicase</fullName>
        <ecNumber evidence="1">3.6.4.13</ecNumber>
    </recommendedName>
</protein>
<comment type="caution">
    <text evidence="12">The sequence shown here is derived from an EMBL/GenBank/DDBJ whole genome shotgun (WGS) entry which is preliminary data.</text>
</comment>
<feature type="compositionally biased region" description="Basic residues" evidence="8">
    <location>
        <begin position="533"/>
        <end position="542"/>
    </location>
</feature>
<organism evidence="12 13">
    <name type="scientific">Lentiprolixibacter aurantiacus</name>
    <dbReference type="NCBI Taxonomy" id="2993939"/>
    <lineage>
        <taxon>Bacteria</taxon>
        <taxon>Pseudomonadati</taxon>
        <taxon>Bacteroidota</taxon>
        <taxon>Flavobacteriia</taxon>
        <taxon>Flavobacteriales</taxon>
        <taxon>Flavobacteriaceae</taxon>
        <taxon>Lentiprolixibacter</taxon>
    </lineage>
</organism>
<dbReference type="Gene3D" id="3.40.50.300">
    <property type="entry name" value="P-loop containing nucleotide triphosphate hydrolases"/>
    <property type="match status" value="2"/>
</dbReference>
<feature type="domain" description="Helicase C-terminal" evidence="10">
    <location>
        <begin position="235"/>
        <end position="378"/>
    </location>
</feature>
<dbReference type="InterPro" id="IPR001650">
    <property type="entry name" value="Helicase_C-like"/>
</dbReference>
<evidence type="ECO:0000259" key="10">
    <source>
        <dbReference type="PROSITE" id="PS51194"/>
    </source>
</evidence>